<protein>
    <submittedName>
        <fullName evidence="3">Universal stress protein</fullName>
    </submittedName>
</protein>
<gene>
    <name evidence="3" type="ORF">ACFFTL_47655</name>
</gene>
<evidence type="ECO:0000259" key="2">
    <source>
        <dbReference type="Pfam" id="PF00582"/>
    </source>
</evidence>
<dbReference type="PANTHER" id="PTHR46268:SF6">
    <property type="entry name" value="UNIVERSAL STRESS PROTEIN UP12"/>
    <property type="match status" value="1"/>
</dbReference>
<evidence type="ECO:0000256" key="1">
    <source>
        <dbReference type="ARBA" id="ARBA00008791"/>
    </source>
</evidence>
<dbReference type="InterPro" id="IPR014729">
    <property type="entry name" value="Rossmann-like_a/b/a_fold"/>
</dbReference>
<dbReference type="InterPro" id="IPR006015">
    <property type="entry name" value="Universal_stress_UspA"/>
</dbReference>
<proteinExistence type="inferred from homology"/>
<name>A0ABV5RPA2_9ACTN</name>
<dbReference type="InterPro" id="IPR006016">
    <property type="entry name" value="UspA"/>
</dbReference>
<dbReference type="RefSeq" id="WP_345511602.1">
    <property type="nucleotide sequence ID" value="NZ_BAAAXD010000012.1"/>
</dbReference>
<dbReference type="Proteomes" id="UP001589710">
    <property type="component" value="Unassembled WGS sequence"/>
</dbReference>
<organism evidence="3 4">
    <name type="scientific">Streptomyces yanii</name>
    <dbReference type="NCBI Taxonomy" id="78510"/>
    <lineage>
        <taxon>Bacteria</taxon>
        <taxon>Bacillati</taxon>
        <taxon>Actinomycetota</taxon>
        <taxon>Actinomycetes</taxon>
        <taxon>Kitasatosporales</taxon>
        <taxon>Streptomycetaceae</taxon>
        <taxon>Streptomyces</taxon>
    </lineage>
</organism>
<accession>A0ABV5RPA2</accession>
<dbReference type="Pfam" id="PF00582">
    <property type="entry name" value="Usp"/>
    <property type="match status" value="2"/>
</dbReference>
<reference evidence="3 4" key="1">
    <citation type="submission" date="2024-09" db="EMBL/GenBank/DDBJ databases">
        <authorList>
            <person name="Sun Q."/>
            <person name="Mori K."/>
        </authorList>
    </citation>
    <scope>NUCLEOTIDE SEQUENCE [LARGE SCALE GENOMIC DNA]</scope>
    <source>
        <strain evidence="3 4">JCM 3331</strain>
    </source>
</reference>
<dbReference type="CDD" id="cd00293">
    <property type="entry name" value="USP-like"/>
    <property type="match status" value="1"/>
</dbReference>
<comment type="similarity">
    <text evidence="1">Belongs to the universal stress protein A family.</text>
</comment>
<feature type="domain" description="UspA" evidence="2">
    <location>
        <begin position="148"/>
        <end position="275"/>
    </location>
</feature>
<dbReference type="Gene3D" id="3.40.50.620">
    <property type="entry name" value="HUPs"/>
    <property type="match status" value="2"/>
</dbReference>
<comment type="caution">
    <text evidence="3">The sequence shown here is derived from an EMBL/GenBank/DDBJ whole genome shotgun (WGS) entry which is preliminary data.</text>
</comment>
<dbReference type="EMBL" id="JBHMCG010000228">
    <property type="protein sequence ID" value="MFB9579724.1"/>
    <property type="molecule type" value="Genomic_DNA"/>
</dbReference>
<feature type="domain" description="UspA" evidence="2">
    <location>
        <begin position="1"/>
        <end position="135"/>
    </location>
</feature>
<dbReference type="PANTHER" id="PTHR46268">
    <property type="entry name" value="STRESS RESPONSE PROTEIN NHAX"/>
    <property type="match status" value="1"/>
</dbReference>
<dbReference type="PRINTS" id="PR01438">
    <property type="entry name" value="UNVRSLSTRESS"/>
</dbReference>
<evidence type="ECO:0000313" key="4">
    <source>
        <dbReference type="Proteomes" id="UP001589710"/>
    </source>
</evidence>
<evidence type="ECO:0000313" key="3">
    <source>
        <dbReference type="EMBL" id="MFB9579724.1"/>
    </source>
</evidence>
<dbReference type="SUPFAM" id="SSF52402">
    <property type="entry name" value="Adenine nucleotide alpha hydrolases-like"/>
    <property type="match status" value="2"/>
</dbReference>
<sequence length="282" mass="29895">MLGIDAMEPADAALAWAADEAARRGVRLHLVHAVLPVTHHVRGVEETAHHKALRQLGDEALDKAAARSHERQPGVEVTTFITDGNPAQVLVRRSAHARLVVLGSRRLGRLGEMLSAASTTVPVSAHAACPVAVVPEAGRTEEEPPYLVVGVDASRSADAALDHALEAAASQGASVRAVWVWQRRLPGFFDEDAAIEACHRQLHEATAARSSAYRDVPLSHAVLRGHPVEALAEASEHALAVVVGRRGREGFTGMRLGSVPHGLLHRAACPVITVPPPTDEGI</sequence>
<keyword evidence="4" id="KW-1185">Reference proteome</keyword>